<dbReference type="Proteomes" id="UP001480595">
    <property type="component" value="Unassembled WGS sequence"/>
</dbReference>
<proteinExistence type="predicted"/>
<gene>
    <name evidence="1" type="ORF">PG994_014094</name>
</gene>
<comment type="caution">
    <text evidence="1">The sequence shown here is derived from an EMBL/GenBank/DDBJ whole genome shotgun (WGS) entry which is preliminary data.</text>
</comment>
<protein>
    <submittedName>
        <fullName evidence="1">Uncharacterized protein</fullName>
    </submittedName>
</protein>
<reference evidence="1 2" key="1">
    <citation type="submission" date="2023-01" db="EMBL/GenBank/DDBJ databases">
        <title>Analysis of 21 Apiospora genomes using comparative genomics revels a genus with tremendous synthesis potential of carbohydrate active enzymes and secondary metabolites.</title>
        <authorList>
            <person name="Sorensen T."/>
        </authorList>
    </citation>
    <scope>NUCLEOTIDE SEQUENCE [LARGE SCALE GENOMIC DNA]</scope>
    <source>
        <strain evidence="1 2">CBS 135458</strain>
    </source>
</reference>
<dbReference type="GeneID" id="92098566"/>
<evidence type="ECO:0000313" key="2">
    <source>
        <dbReference type="Proteomes" id="UP001480595"/>
    </source>
</evidence>
<evidence type="ECO:0000313" key="1">
    <source>
        <dbReference type="EMBL" id="KAK8041087.1"/>
    </source>
</evidence>
<dbReference type="RefSeq" id="XP_066708632.1">
    <property type="nucleotide sequence ID" value="XM_066865503.1"/>
</dbReference>
<keyword evidence="2" id="KW-1185">Reference proteome</keyword>
<accession>A0ABR1T3C7</accession>
<organism evidence="1 2">
    <name type="scientific">Apiospora phragmitis</name>
    <dbReference type="NCBI Taxonomy" id="2905665"/>
    <lineage>
        <taxon>Eukaryota</taxon>
        <taxon>Fungi</taxon>
        <taxon>Dikarya</taxon>
        <taxon>Ascomycota</taxon>
        <taxon>Pezizomycotina</taxon>
        <taxon>Sordariomycetes</taxon>
        <taxon>Xylariomycetidae</taxon>
        <taxon>Amphisphaeriales</taxon>
        <taxon>Apiosporaceae</taxon>
        <taxon>Apiospora</taxon>
    </lineage>
</organism>
<sequence>MSRVIRTRVTTGFLDIAKLKACIGHLRKEALKRRARPESGNPIMMFGCEPSPIYVFSTGVEMKPSTTLQSVRQRLTGNCHLLPDLGDSSLSKSFMEPLDVYSWLHQPKEEAKAKVPRQLKKTTFNPETIRSSVNRTWSTYYGPGHAMVLALLDLTKPPFRKTGEDQLAAALCRSLDRALAPDPQMRRQLRLTDRA</sequence>
<name>A0ABR1T3C7_9PEZI</name>
<dbReference type="EMBL" id="JAQQWL010000015">
    <property type="protein sequence ID" value="KAK8041087.1"/>
    <property type="molecule type" value="Genomic_DNA"/>
</dbReference>